<protein>
    <submittedName>
        <fullName evidence="7">DNA-directed RNA polymerase III subunit RPC4 isoform X1</fullName>
    </submittedName>
</protein>
<dbReference type="PANTHER" id="PTHR13408">
    <property type="entry name" value="DNA-DIRECTED RNA POLYMERASE III"/>
    <property type="match status" value="1"/>
</dbReference>
<evidence type="ECO:0000313" key="6">
    <source>
        <dbReference type="Proteomes" id="UP001652740"/>
    </source>
</evidence>
<evidence type="ECO:0000256" key="2">
    <source>
        <dbReference type="ARBA" id="ARBA00022478"/>
    </source>
</evidence>
<keyword evidence="3" id="KW-0804">Transcription</keyword>
<sequence>MSNPEDKSMKYNGLDTDPLQRLPSFKAPRDLTLGANKPNKKVFTPNLNVTRNKNKGPTLNISRDPKKDDKGRRDRKNDRKNFRNGPNIIKSGGVFSEGLGSSERHYNRTSYGRDSESAAALQKPTIRVKDVIKIDKELEEQKIKSVVGDSNYDDDSSVDFKRVIEKDAPVKLPMGDGGWLQNQTKSTVKVKQEVAIKSEPGDDVDCAMAIEDKKPFVDIKQEVFENTDVVNLLKSDQPTLILLQLPDTLPGRGGSMEDNAPRRKQTDQPCTSTGESKEEKPQTESEKVDNRCRLADLEEGRIGKLRVHRSGRVSLALGDTIFEVYSGTKPAFYQEVVSVAVDDASRSANMVALGPLQHKLNLVPNWESMFQDLPK</sequence>
<feature type="compositionally biased region" description="Basic and acidic residues" evidence="5">
    <location>
        <begin position="63"/>
        <end position="81"/>
    </location>
</feature>
<dbReference type="GO" id="GO:0000428">
    <property type="term" value="C:DNA-directed RNA polymerase complex"/>
    <property type="evidence" value="ECO:0007669"/>
    <property type="project" value="UniProtKB-KW"/>
</dbReference>
<keyword evidence="4" id="KW-0539">Nucleus</keyword>
<dbReference type="InterPro" id="IPR007811">
    <property type="entry name" value="RPC4"/>
</dbReference>
<comment type="subcellular location">
    <subcellularLocation>
        <location evidence="1">Nucleus</location>
    </subcellularLocation>
</comment>
<gene>
    <name evidence="7" type="primary">LOC128201979</name>
</gene>
<feature type="region of interest" description="Disordered" evidence="5">
    <location>
        <begin position="1"/>
        <end position="118"/>
    </location>
</feature>
<feature type="compositionally biased region" description="Basic and acidic residues" evidence="5">
    <location>
        <begin position="275"/>
        <end position="288"/>
    </location>
</feature>
<dbReference type="GeneID" id="128201979"/>
<proteinExistence type="predicted"/>
<reference evidence="7" key="1">
    <citation type="submission" date="2025-08" db="UniProtKB">
        <authorList>
            <consortium name="RefSeq"/>
        </authorList>
    </citation>
    <scope>IDENTIFICATION</scope>
    <source>
        <tissue evidence="7">Whole larvae</tissue>
    </source>
</reference>
<keyword evidence="6" id="KW-1185">Reference proteome</keyword>
<keyword evidence="2 7" id="KW-0240">DNA-directed RNA polymerase</keyword>
<name>A0ABM3MZ40_GALME</name>
<evidence type="ECO:0000256" key="1">
    <source>
        <dbReference type="ARBA" id="ARBA00004123"/>
    </source>
</evidence>
<dbReference type="Pfam" id="PF05132">
    <property type="entry name" value="RNA_pol_Rpc4"/>
    <property type="match status" value="1"/>
</dbReference>
<feature type="region of interest" description="Disordered" evidence="5">
    <location>
        <begin position="245"/>
        <end position="288"/>
    </location>
</feature>
<evidence type="ECO:0000256" key="5">
    <source>
        <dbReference type="SAM" id="MobiDB-lite"/>
    </source>
</evidence>
<dbReference type="PANTHER" id="PTHR13408:SF0">
    <property type="entry name" value="DNA-DIRECTED RNA POLYMERASE III SUBUNIT RPC4"/>
    <property type="match status" value="1"/>
</dbReference>
<organism evidence="6 7">
    <name type="scientific">Galleria mellonella</name>
    <name type="common">Greater wax moth</name>
    <dbReference type="NCBI Taxonomy" id="7137"/>
    <lineage>
        <taxon>Eukaryota</taxon>
        <taxon>Metazoa</taxon>
        <taxon>Ecdysozoa</taxon>
        <taxon>Arthropoda</taxon>
        <taxon>Hexapoda</taxon>
        <taxon>Insecta</taxon>
        <taxon>Pterygota</taxon>
        <taxon>Neoptera</taxon>
        <taxon>Endopterygota</taxon>
        <taxon>Lepidoptera</taxon>
        <taxon>Glossata</taxon>
        <taxon>Ditrysia</taxon>
        <taxon>Pyraloidea</taxon>
        <taxon>Pyralidae</taxon>
        <taxon>Galleriinae</taxon>
        <taxon>Galleria</taxon>
    </lineage>
</organism>
<evidence type="ECO:0000313" key="7">
    <source>
        <dbReference type="RefSeq" id="XP_052756601.1"/>
    </source>
</evidence>
<evidence type="ECO:0000256" key="3">
    <source>
        <dbReference type="ARBA" id="ARBA00023163"/>
    </source>
</evidence>
<dbReference type="Proteomes" id="UP001652740">
    <property type="component" value="Unplaced"/>
</dbReference>
<evidence type="ECO:0000256" key="4">
    <source>
        <dbReference type="ARBA" id="ARBA00023242"/>
    </source>
</evidence>
<dbReference type="RefSeq" id="XP_052756601.1">
    <property type="nucleotide sequence ID" value="XM_052900641.1"/>
</dbReference>
<accession>A0ABM3MZ40</accession>
<feature type="compositionally biased region" description="Basic and acidic residues" evidence="5">
    <location>
        <begin position="102"/>
        <end position="116"/>
    </location>
</feature>
<feature type="compositionally biased region" description="Polar residues" evidence="5">
    <location>
        <begin position="45"/>
        <end position="61"/>
    </location>
</feature>